<evidence type="ECO:0000313" key="2">
    <source>
        <dbReference type="Proteomes" id="UP001056500"/>
    </source>
</evidence>
<proteinExistence type="predicted"/>
<dbReference type="RefSeq" id="WP_251874922.1">
    <property type="nucleotide sequence ID" value="NZ_CP098755.1"/>
</dbReference>
<dbReference type="EMBL" id="CP098755">
    <property type="protein sequence ID" value="USG67829.1"/>
    <property type="molecule type" value="Genomic_DNA"/>
</dbReference>
<organism evidence="1 2">
    <name type="scientific">Brevibacillus ruminantium</name>
    <dbReference type="NCBI Taxonomy" id="2950604"/>
    <lineage>
        <taxon>Bacteria</taxon>
        <taxon>Bacillati</taxon>
        <taxon>Bacillota</taxon>
        <taxon>Bacilli</taxon>
        <taxon>Bacillales</taxon>
        <taxon>Paenibacillaceae</taxon>
        <taxon>Brevibacillus</taxon>
    </lineage>
</organism>
<accession>A0ABY4WMC5</accession>
<gene>
    <name evidence="1" type="ORF">NDK47_11350</name>
</gene>
<dbReference type="Gene3D" id="1.25.40.10">
    <property type="entry name" value="Tetratricopeptide repeat domain"/>
    <property type="match status" value="1"/>
</dbReference>
<sequence>MEKNLHYMDFLQPNERINYYYRMGVHADILDYHGECIDFCGRSIREDQADSSQKAYALITLFNAYISLDDLILAEYCLKEYENSRYADFRKKHFRAVLYTKRGRFAEAIQLYKECLQEAERDRRISVVSDLLEVYLEIGRNDLIKELIDSEADFLPANINIHPYRIKVAARYFKRKGVCQLSAGLTNEGFDSLLQSITYYRQLGDSEKAMQCIGLFLRHHRLSGKSLSFEHMEKIDKICHNEANE</sequence>
<dbReference type="SUPFAM" id="SSF48452">
    <property type="entry name" value="TPR-like"/>
    <property type="match status" value="1"/>
</dbReference>
<dbReference type="Proteomes" id="UP001056500">
    <property type="component" value="Chromosome"/>
</dbReference>
<name>A0ABY4WMC5_9BACL</name>
<dbReference type="InterPro" id="IPR011990">
    <property type="entry name" value="TPR-like_helical_dom_sf"/>
</dbReference>
<reference evidence="1" key="1">
    <citation type="submission" date="2022-06" db="EMBL/GenBank/DDBJ databases">
        <title>Genome sequencing of Brevibacillus sp. BB3-R1.</title>
        <authorList>
            <person name="Heo J."/>
            <person name="Lee D."/>
            <person name="Won M."/>
            <person name="Han B.-H."/>
            <person name="Hong S.-B."/>
            <person name="Kwon S.-W."/>
        </authorList>
    </citation>
    <scope>NUCLEOTIDE SEQUENCE</scope>
    <source>
        <strain evidence="1">BB3-R1</strain>
    </source>
</reference>
<keyword evidence="2" id="KW-1185">Reference proteome</keyword>
<protein>
    <recommendedName>
        <fullName evidence="3">Tetratricopeptide repeat protein</fullName>
    </recommendedName>
</protein>
<evidence type="ECO:0008006" key="3">
    <source>
        <dbReference type="Google" id="ProtNLM"/>
    </source>
</evidence>
<evidence type="ECO:0000313" key="1">
    <source>
        <dbReference type="EMBL" id="USG67829.1"/>
    </source>
</evidence>